<dbReference type="AlphaFoldDB" id="A0AAN9BKF0"/>
<dbReference type="InterPro" id="IPR036514">
    <property type="entry name" value="SGNH_hydro_sf"/>
</dbReference>
<proteinExistence type="predicted"/>
<sequence>MASLTWIGLLCVALSFYYGECALLLNSYFSDHMVLQRAPQQAVLWGTADTEGDIITAKVTGQGSDSTPVTTKVTQGQWKVKLPAQNAGGPYIVNVHSHDGDVTFSDVLFGDVWLCSGQSNMGVKMNQIINASEEIKTAQSFPQVRFTRVNFTQSDTPQSSVFYNIPWTTPNNRVFEYFSSVCFLFGEYLHPHVNHPIGLVLSYWGGTLVEAWSPPQAIGQCQHRSKRGPRGDSILWNAMINPLLSTTLYGAIWYQGESNSYHYDRYSCQIIAMLKEWRKQFHQQSLQQTSANFPFGYVQLAPNAPGDAVGLFPEERWAQTANYGYSPNPALPNTFMAVTMDLPDYDSPSGSIHPRYKQDVAKRLVLGALNQAYGHSDVIFQGPFPTAINANGDPHELTIEYDHGKTELDVRSNGFEVCCSVLNTTHCDDVLDTWVDAPISRTSGSLVTISTSGCGSRHVVGMRYEWRTSPCDLKLCSLYGKTSGLPAPPYITRSISEHNSAIIG</sequence>
<keyword evidence="1" id="KW-0378">Hydrolase</keyword>
<dbReference type="SUPFAM" id="SSF52266">
    <property type="entry name" value="SGNH hydrolase"/>
    <property type="match status" value="1"/>
</dbReference>
<dbReference type="InterPro" id="IPR039329">
    <property type="entry name" value="SIAE"/>
</dbReference>
<reference evidence="3 4" key="1">
    <citation type="submission" date="2024-02" db="EMBL/GenBank/DDBJ databases">
        <title>Chromosome-scale genome assembly of the rough periwinkle Littorina saxatilis.</title>
        <authorList>
            <person name="De Jode A."/>
            <person name="Faria R."/>
            <person name="Formenti G."/>
            <person name="Sims Y."/>
            <person name="Smith T.P."/>
            <person name="Tracey A."/>
            <person name="Wood J.M.D."/>
            <person name="Zagrodzka Z.B."/>
            <person name="Johannesson K."/>
            <person name="Butlin R.K."/>
            <person name="Leder E.H."/>
        </authorList>
    </citation>
    <scope>NUCLEOTIDE SEQUENCE [LARGE SCALE GENOMIC DNA]</scope>
    <source>
        <strain evidence="3">Snail1</strain>
        <tissue evidence="3">Muscle</tissue>
    </source>
</reference>
<dbReference type="PANTHER" id="PTHR22901">
    <property type="entry name" value="SIALATE O-ACETYLESTERASE"/>
    <property type="match status" value="1"/>
</dbReference>
<feature type="domain" description="Sialate O-acetylesterase" evidence="2">
    <location>
        <begin position="111"/>
        <end position="287"/>
    </location>
</feature>
<keyword evidence="4" id="KW-1185">Reference proteome</keyword>
<evidence type="ECO:0000256" key="1">
    <source>
        <dbReference type="ARBA" id="ARBA00022801"/>
    </source>
</evidence>
<dbReference type="PANTHER" id="PTHR22901:SF0">
    <property type="entry name" value="SIALATE O-ACETYLESTERASE"/>
    <property type="match status" value="1"/>
</dbReference>
<protein>
    <recommendedName>
        <fullName evidence="2">Sialate O-acetylesterase domain-containing protein</fullName>
    </recommendedName>
</protein>
<accession>A0AAN9BKF0</accession>
<dbReference type="GO" id="GO:0001681">
    <property type="term" value="F:sialate O-acetylesterase activity"/>
    <property type="evidence" value="ECO:0007669"/>
    <property type="project" value="InterPro"/>
</dbReference>
<evidence type="ECO:0000313" key="3">
    <source>
        <dbReference type="EMBL" id="KAK7107966.1"/>
    </source>
</evidence>
<dbReference type="InterPro" id="IPR005181">
    <property type="entry name" value="SASA"/>
</dbReference>
<organism evidence="3 4">
    <name type="scientific">Littorina saxatilis</name>
    <dbReference type="NCBI Taxonomy" id="31220"/>
    <lineage>
        <taxon>Eukaryota</taxon>
        <taxon>Metazoa</taxon>
        <taxon>Spiralia</taxon>
        <taxon>Lophotrochozoa</taxon>
        <taxon>Mollusca</taxon>
        <taxon>Gastropoda</taxon>
        <taxon>Caenogastropoda</taxon>
        <taxon>Littorinimorpha</taxon>
        <taxon>Littorinoidea</taxon>
        <taxon>Littorinidae</taxon>
        <taxon>Littorina</taxon>
    </lineage>
</organism>
<dbReference type="EMBL" id="JBAMIC010000004">
    <property type="protein sequence ID" value="KAK7107966.1"/>
    <property type="molecule type" value="Genomic_DNA"/>
</dbReference>
<evidence type="ECO:0000313" key="4">
    <source>
        <dbReference type="Proteomes" id="UP001374579"/>
    </source>
</evidence>
<dbReference type="GO" id="GO:0005975">
    <property type="term" value="P:carbohydrate metabolic process"/>
    <property type="evidence" value="ECO:0007669"/>
    <property type="project" value="TreeGrafter"/>
</dbReference>
<dbReference type="Proteomes" id="UP001374579">
    <property type="component" value="Unassembled WGS sequence"/>
</dbReference>
<gene>
    <name evidence="3" type="ORF">V1264_015782</name>
</gene>
<comment type="caution">
    <text evidence="3">The sequence shown here is derived from an EMBL/GenBank/DDBJ whole genome shotgun (WGS) entry which is preliminary data.</text>
</comment>
<dbReference type="Gene3D" id="3.40.50.1110">
    <property type="entry name" value="SGNH hydrolase"/>
    <property type="match status" value="1"/>
</dbReference>
<name>A0AAN9BKF0_9CAEN</name>
<dbReference type="Pfam" id="PF03629">
    <property type="entry name" value="SASA"/>
    <property type="match status" value="1"/>
</dbReference>
<evidence type="ECO:0000259" key="2">
    <source>
        <dbReference type="Pfam" id="PF03629"/>
    </source>
</evidence>